<organism evidence="4 5">
    <name type="scientific">Adineta steineri</name>
    <dbReference type="NCBI Taxonomy" id="433720"/>
    <lineage>
        <taxon>Eukaryota</taxon>
        <taxon>Metazoa</taxon>
        <taxon>Spiralia</taxon>
        <taxon>Gnathifera</taxon>
        <taxon>Rotifera</taxon>
        <taxon>Eurotatoria</taxon>
        <taxon>Bdelloidea</taxon>
        <taxon>Adinetida</taxon>
        <taxon>Adinetidae</taxon>
        <taxon>Adineta</taxon>
    </lineage>
</organism>
<accession>A0A819BW90</accession>
<protein>
    <submittedName>
        <fullName evidence="4">Uncharacterized protein</fullName>
    </submittedName>
</protein>
<dbReference type="InterPro" id="IPR053901">
    <property type="entry name" value="C5orf34-like"/>
</dbReference>
<comment type="caution">
    <text evidence="4">The sequence shown here is derived from an EMBL/GenBank/DDBJ whole genome shotgun (WGS) entry which is preliminary data.</text>
</comment>
<dbReference type="EMBL" id="CAJOAZ010000323">
    <property type="protein sequence ID" value="CAF3615756.1"/>
    <property type="molecule type" value="Genomic_DNA"/>
</dbReference>
<dbReference type="InterPro" id="IPR027865">
    <property type="entry name" value="C5orf34-like_C"/>
</dbReference>
<dbReference type="Proteomes" id="UP000663881">
    <property type="component" value="Unassembled WGS sequence"/>
</dbReference>
<feature type="domain" description="C5orf34-like C-terminal" evidence="1">
    <location>
        <begin position="386"/>
        <end position="472"/>
    </location>
</feature>
<evidence type="ECO:0000259" key="1">
    <source>
        <dbReference type="Pfam" id="PF15016"/>
    </source>
</evidence>
<reference evidence="4" key="1">
    <citation type="submission" date="2021-02" db="EMBL/GenBank/DDBJ databases">
        <authorList>
            <person name="Nowell W R."/>
        </authorList>
    </citation>
    <scope>NUCLEOTIDE SEQUENCE</scope>
</reference>
<dbReference type="Pfam" id="PF15025">
    <property type="entry name" value="C5orf34-like_N"/>
    <property type="match status" value="1"/>
</dbReference>
<evidence type="ECO:0000313" key="5">
    <source>
        <dbReference type="Proteomes" id="UP000663881"/>
    </source>
</evidence>
<dbReference type="PANTHER" id="PTHR34531:SF1">
    <property type="entry name" value="CHROMOSOME 5 OPEN READING FRAME 34"/>
    <property type="match status" value="1"/>
</dbReference>
<feature type="domain" description="C5orf34-like N-terminal" evidence="2">
    <location>
        <begin position="12"/>
        <end position="75"/>
    </location>
</feature>
<gene>
    <name evidence="4" type="ORF">OKA104_LOCUS18615</name>
    <name evidence="3" type="ORF">OXD698_LOCUS7161</name>
</gene>
<dbReference type="Proteomes" id="UP000663844">
    <property type="component" value="Unassembled WGS sequence"/>
</dbReference>
<dbReference type="Pfam" id="PF15016">
    <property type="entry name" value="C5orf34_C"/>
    <property type="match status" value="1"/>
</dbReference>
<sequence>MDKDPNMAKQLIMYTNDAVEATFSDGSKIFLAPCATEYVVQQGNHAQGIMTTKHRTIYTTSTLLPRIRSILTFRNLYAQQPFLVPALVDSDQCYQSTGTASHVRWSPNISLPTISIDDPTQTWSWISLCGRARIDISQCRQIVYITHPLQVSRVLTKQTNDIDNDIPTKYIHIFAPVRRCFSSHRLPNYLSKFVNKCLQLIEQLSNNQNSFDIDDNDDGEWNFQLPLSLPSSSCPQAHRHRLHHEMMFEADIHILQTTVVTYRLEYENPISIEAFITDENNQYLMDYFITCDIQSSFYKYYSIKDKECRLLTLSEHALPPHNERVLQIIRFMSNMRQRLISMTRRVQERPCWLQEDIVLDNHTINDTTEQLGLSSFENEIDDEDNIYRQTSIVNIGHFKYFLDNHIQIKFSNGFILYMTSEQVHSCQMNPSINFQCRITDKKKQTTIDVFDGITEPGCYEQYISAAIDWCMWVWNEKRTEEQRNLANSIQEELFRLKLFSNMNQIKDYQQSTTINPPITNQIEYYSPDDIKQILERTAQFTRTQSS</sequence>
<dbReference type="AlphaFoldDB" id="A0A819BW90"/>
<proteinExistence type="predicted"/>
<dbReference type="EMBL" id="CAJOAY010001163">
    <property type="protein sequence ID" value="CAF3803259.1"/>
    <property type="molecule type" value="Genomic_DNA"/>
</dbReference>
<dbReference type="InterPro" id="IPR027830">
    <property type="entry name" value="C5orf34-like_N"/>
</dbReference>
<dbReference type="PANTHER" id="PTHR34531">
    <property type="entry name" value="ZGC:153352"/>
    <property type="match status" value="1"/>
</dbReference>
<evidence type="ECO:0000259" key="2">
    <source>
        <dbReference type="Pfam" id="PF15025"/>
    </source>
</evidence>
<evidence type="ECO:0000313" key="4">
    <source>
        <dbReference type="EMBL" id="CAF3803259.1"/>
    </source>
</evidence>
<name>A0A819BW90_9BILA</name>
<evidence type="ECO:0000313" key="3">
    <source>
        <dbReference type="EMBL" id="CAF3615756.1"/>
    </source>
</evidence>